<dbReference type="PATRIC" id="fig|1348662.3.peg.1149"/>
<proteinExistence type="predicted"/>
<reference evidence="2 3" key="1">
    <citation type="journal article" date="2013" name="Genome Announc.">
        <title>Whole-Genome Sequence of the Clinical Strain Corynebacterium argentoratense DSM 44202, Isolated from a Human Throat Specimen.</title>
        <authorList>
            <person name="Bomholt C."/>
            <person name="Glaub A."/>
            <person name="Gravermann K."/>
            <person name="Albersmeier A."/>
            <person name="Brinkrolf K."/>
            <person name="Ruckert C."/>
            <person name="Tauch A."/>
        </authorList>
    </citation>
    <scope>NUCLEOTIDE SEQUENCE [LARGE SCALE GENOMIC DNA]</scope>
    <source>
        <strain evidence="2">DSM 44202</strain>
    </source>
</reference>
<dbReference type="InterPro" id="IPR009078">
    <property type="entry name" value="Ferritin-like_SF"/>
</dbReference>
<dbReference type="Pfam" id="PF14530">
    <property type="entry name" value="DUF4439"/>
    <property type="match status" value="1"/>
</dbReference>
<feature type="domain" description="DUF4439" evidence="1">
    <location>
        <begin position="169"/>
        <end position="280"/>
    </location>
</feature>
<dbReference type="Gene3D" id="1.20.1260.10">
    <property type="match status" value="1"/>
</dbReference>
<dbReference type="InterPro" id="IPR012347">
    <property type="entry name" value="Ferritin-like"/>
</dbReference>
<dbReference type="InterPro" id="IPR029447">
    <property type="entry name" value="DUF4439"/>
</dbReference>
<organism evidence="2 3">
    <name type="scientific">Corynebacterium argentoratense DSM 44202</name>
    <dbReference type="NCBI Taxonomy" id="1348662"/>
    <lineage>
        <taxon>Bacteria</taxon>
        <taxon>Bacillati</taxon>
        <taxon>Actinomycetota</taxon>
        <taxon>Actinomycetes</taxon>
        <taxon>Mycobacteriales</taxon>
        <taxon>Corynebacteriaceae</taxon>
        <taxon>Corynebacterium</taxon>
    </lineage>
</organism>
<dbReference type="HOGENOM" id="CLU_080105_0_0_11"/>
<accession>U3GUW4</accession>
<evidence type="ECO:0000313" key="2">
    <source>
        <dbReference type="EMBL" id="AGU15300.1"/>
    </source>
</evidence>
<dbReference type="KEGG" id="caz:CARG_05875"/>
<dbReference type="Proteomes" id="UP000016943">
    <property type="component" value="Chromosome"/>
</dbReference>
<dbReference type="AlphaFoldDB" id="U3GUW4"/>
<dbReference type="STRING" id="1348662.CARG_05875"/>
<dbReference type="EMBL" id="CP006365">
    <property type="protein sequence ID" value="AGU15300.1"/>
    <property type="molecule type" value="Genomic_DNA"/>
</dbReference>
<protein>
    <recommendedName>
        <fullName evidence="1">DUF4439 domain-containing protein</fullName>
    </recommendedName>
</protein>
<gene>
    <name evidence="2" type="ORF">CARG_05875</name>
</gene>
<dbReference type="SUPFAM" id="SSF47240">
    <property type="entry name" value="Ferritin-like"/>
    <property type="match status" value="1"/>
</dbReference>
<keyword evidence="3" id="KW-1185">Reference proteome</keyword>
<dbReference type="RefSeq" id="WP_020976457.1">
    <property type="nucleotide sequence ID" value="NC_022198.1"/>
</dbReference>
<evidence type="ECO:0000313" key="3">
    <source>
        <dbReference type="Proteomes" id="UP000016943"/>
    </source>
</evidence>
<evidence type="ECO:0000259" key="1">
    <source>
        <dbReference type="Pfam" id="PF14530"/>
    </source>
</evidence>
<dbReference type="GeneID" id="78249950"/>
<sequence length="285" mass="29420">MLLAHTALADADAFSGTDPDFSALRQQQGSELVDEVRRLCGYELHGDGDDAQKVVPPSCDVTVDSVREQGENTPGVKVEGSAGEVARDRASELTRVVAALPESSMGLIAADYTELVTVAAGGGVEVPRVHLSATAEPAQPIDVEGIELSTDIRPDSVPGAGSSESDDAASALAWQYSALFALESLQSVVDGDASREVAESIAAHQDMVAMLSALLSDASLAPMAYDVPSVSDAASAVDVAASIEKDAEQLWLHTASLAGTPGWRAACMKFAGAAAVRHMELVSSV</sequence>
<dbReference type="OrthoDB" id="4422420at2"/>
<name>U3GUW4_9CORY</name>